<dbReference type="OrthoDB" id="547796at2759"/>
<keyword evidence="2" id="KW-0472">Membrane</keyword>
<keyword evidence="5" id="KW-1185">Reference proteome</keyword>
<evidence type="ECO:0000256" key="1">
    <source>
        <dbReference type="ARBA" id="ARBA00038357"/>
    </source>
</evidence>
<comment type="caution">
    <text evidence="4">The sequence shown here is derived from an EMBL/GenBank/DDBJ whole genome shotgun (WGS) entry which is preliminary data.</text>
</comment>
<dbReference type="InterPro" id="IPR036400">
    <property type="entry name" value="Cyt_B5-like_heme/steroid_sf"/>
</dbReference>
<evidence type="ECO:0000259" key="3">
    <source>
        <dbReference type="Pfam" id="PF00173"/>
    </source>
</evidence>
<evidence type="ECO:0000313" key="4">
    <source>
        <dbReference type="EMBL" id="RZF39101.1"/>
    </source>
</evidence>
<evidence type="ECO:0000256" key="2">
    <source>
        <dbReference type="SAM" id="Phobius"/>
    </source>
</evidence>
<proteinExistence type="inferred from homology"/>
<feature type="domain" description="Cytochrome b5 heme-binding" evidence="3">
    <location>
        <begin position="65"/>
        <end position="101"/>
    </location>
</feature>
<dbReference type="GO" id="GO:0016020">
    <property type="term" value="C:membrane"/>
    <property type="evidence" value="ECO:0007669"/>
    <property type="project" value="TreeGrafter"/>
</dbReference>
<dbReference type="AlphaFoldDB" id="A0A482X1N4"/>
<evidence type="ECO:0000313" key="5">
    <source>
        <dbReference type="Proteomes" id="UP000291343"/>
    </source>
</evidence>
<gene>
    <name evidence="4" type="ORF">LSTR_LSTR016289</name>
</gene>
<dbReference type="PANTHER" id="PTHR10281:SF106">
    <property type="entry name" value="IP06960P-RELATED"/>
    <property type="match status" value="1"/>
</dbReference>
<organism evidence="4 5">
    <name type="scientific">Laodelphax striatellus</name>
    <name type="common">Small brown planthopper</name>
    <name type="synonym">Delphax striatella</name>
    <dbReference type="NCBI Taxonomy" id="195883"/>
    <lineage>
        <taxon>Eukaryota</taxon>
        <taxon>Metazoa</taxon>
        <taxon>Ecdysozoa</taxon>
        <taxon>Arthropoda</taxon>
        <taxon>Hexapoda</taxon>
        <taxon>Insecta</taxon>
        <taxon>Pterygota</taxon>
        <taxon>Neoptera</taxon>
        <taxon>Paraneoptera</taxon>
        <taxon>Hemiptera</taxon>
        <taxon>Auchenorrhyncha</taxon>
        <taxon>Fulgoroidea</taxon>
        <taxon>Delphacidae</taxon>
        <taxon>Criomorphinae</taxon>
        <taxon>Laodelphax</taxon>
    </lineage>
</organism>
<name>A0A482X1N4_LAOST</name>
<protein>
    <recommendedName>
        <fullName evidence="3">Cytochrome b5 heme-binding domain-containing protein</fullName>
    </recommendedName>
</protein>
<comment type="similarity">
    <text evidence="1">Belongs to the cytochrome b5 family. MAPR subfamily.</text>
</comment>
<sequence>MAEAISDDRGGILLNIFYEIIGSPLNLLLVGVITILVYTIFKRRQQHYLEPVKEPELPKLKKDFTNEELKKYDGTGPDGRILIAVDGKVFDVTRGKNFYGPGE</sequence>
<dbReference type="Gene3D" id="3.10.120.10">
    <property type="entry name" value="Cytochrome b5-like heme/steroid binding domain"/>
    <property type="match status" value="1"/>
</dbReference>
<dbReference type="SMR" id="A0A482X1N4"/>
<dbReference type="GO" id="GO:0005783">
    <property type="term" value="C:endoplasmic reticulum"/>
    <property type="evidence" value="ECO:0007669"/>
    <property type="project" value="TreeGrafter"/>
</dbReference>
<dbReference type="PANTHER" id="PTHR10281">
    <property type="entry name" value="MEMBRANE-ASSOCIATED PROGESTERONE RECEPTOR COMPONENT-RELATED"/>
    <property type="match status" value="1"/>
</dbReference>
<reference evidence="4 5" key="1">
    <citation type="journal article" date="2017" name="Gigascience">
        <title>Genome sequence of the small brown planthopper, Laodelphax striatellus.</title>
        <authorList>
            <person name="Zhu J."/>
            <person name="Jiang F."/>
            <person name="Wang X."/>
            <person name="Yang P."/>
            <person name="Bao Y."/>
            <person name="Zhao W."/>
            <person name="Wang W."/>
            <person name="Lu H."/>
            <person name="Wang Q."/>
            <person name="Cui N."/>
            <person name="Li J."/>
            <person name="Chen X."/>
            <person name="Luo L."/>
            <person name="Yu J."/>
            <person name="Kang L."/>
            <person name="Cui F."/>
        </authorList>
    </citation>
    <scope>NUCLEOTIDE SEQUENCE [LARGE SCALE GENOMIC DNA]</scope>
    <source>
        <strain evidence="4">Lst14</strain>
    </source>
</reference>
<dbReference type="Proteomes" id="UP000291343">
    <property type="component" value="Unassembled WGS sequence"/>
</dbReference>
<dbReference type="InterPro" id="IPR001199">
    <property type="entry name" value="Cyt_B5-like_heme/steroid-bd"/>
</dbReference>
<dbReference type="EMBL" id="QKKF02020622">
    <property type="protein sequence ID" value="RZF39101.1"/>
    <property type="molecule type" value="Genomic_DNA"/>
</dbReference>
<keyword evidence="2" id="KW-0812">Transmembrane</keyword>
<dbReference type="InterPro" id="IPR050577">
    <property type="entry name" value="MAPR/NEUFC/NENF-like"/>
</dbReference>
<keyword evidence="2" id="KW-1133">Transmembrane helix</keyword>
<feature type="transmembrane region" description="Helical" evidence="2">
    <location>
        <begin position="20"/>
        <end position="41"/>
    </location>
</feature>
<dbReference type="InParanoid" id="A0A482X1N4"/>
<dbReference type="SUPFAM" id="SSF55856">
    <property type="entry name" value="Cytochrome b5-like heme/steroid binding domain"/>
    <property type="match status" value="1"/>
</dbReference>
<accession>A0A482X1N4</accession>
<dbReference type="Pfam" id="PF00173">
    <property type="entry name" value="Cyt-b5"/>
    <property type="match status" value="1"/>
</dbReference>
<dbReference type="STRING" id="195883.A0A482X1N4"/>